<dbReference type="Pfam" id="PF00425">
    <property type="entry name" value="Chorismate_bind"/>
    <property type="match status" value="1"/>
</dbReference>
<comment type="caution">
    <text evidence="2">The sequence shown here is derived from an EMBL/GenBank/DDBJ whole genome shotgun (WGS) entry which is preliminary data.</text>
</comment>
<dbReference type="Proteomes" id="UP001275932">
    <property type="component" value="Unassembled WGS sequence"/>
</dbReference>
<dbReference type="Pfam" id="PF01063">
    <property type="entry name" value="Aminotran_4"/>
    <property type="match status" value="1"/>
</dbReference>
<reference evidence="2 3" key="1">
    <citation type="submission" date="2022-03" db="EMBL/GenBank/DDBJ databases">
        <title>Novel taxa within the pig intestine.</title>
        <authorList>
            <person name="Wylensek D."/>
            <person name="Bishof K."/>
            <person name="Afrizal A."/>
            <person name="Clavel T."/>
        </authorList>
    </citation>
    <scope>NUCLEOTIDE SEQUENCE [LARGE SCALE GENOMIC DNA]</scope>
    <source>
        <strain evidence="2 3">CLA-KB-P66</strain>
    </source>
</reference>
<dbReference type="PRINTS" id="PR00095">
    <property type="entry name" value="ANTSNTHASEI"/>
</dbReference>
<dbReference type="InterPro" id="IPR036038">
    <property type="entry name" value="Aminotransferase-like"/>
</dbReference>
<feature type="domain" description="Chorismate-utilising enzyme C-terminal" evidence="1">
    <location>
        <begin position="75"/>
        <end position="317"/>
    </location>
</feature>
<dbReference type="Gene3D" id="3.20.10.10">
    <property type="entry name" value="D-amino Acid Aminotransferase, subunit A, domain 2"/>
    <property type="match status" value="1"/>
</dbReference>
<dbReference type="EC" id="2.6.1.85" evidence="2"/>
<dbReference type="Gene3D" id="3.30.470.10">
    <property type="match status" value="1"/>
</dbReference>
<dbReference type="GO" id="GO:0046820">
    <property type="term" value="F:4-amino-4-deoxychorismate synthase activity"/>
    <property type="evidence" value="ECO:0007669"/>
    <property type="project" value="UniProtKB-EC"/>
</dbReference>
<dbReference type="InterPro" id="IPR005801">
    <property type="entry name" value="ADC_synthase"/>
</dbReference>
<dbReference type="SUPFAM" id="SSF56752">
    <property type="entry name" value="D-aminoacid aminotransferase-like PLP-dependent enzymes"/>
    <property type="match status" value="1"/>
</dbReference>
<keyword evidence="3" id="KW-1185">Reference proteome</keyword>
<evidence type="ECO:0000313" key="3">
    <source>
        <dbReference type="Proteomes" id="UP001275932"/>
    </source>
</evidence>
<evidence type="ECO:0000313" key="2">
    <source>
        <dbReference type="EMBL" id="MDX8414826.1"/>
    </source>
</evidence>
<dbReference type="InterPro" id="IPR043131">
    <property type="entry name" value="BCAT-like_N"/>
</dbReference>
<dbReference type="InterPro" id="IPR043132">
    <property type="entry name" value="BCAT-like_C"/>
</dbReference>
<dbReference type="NCBIfam" id="NF005486">
    <property type="entry name" value="PRK07093.1"/>
    <property type="match status" value="1"/>
</dbReference>
<proteinExistence type="predicted"/>
<dbReference type="InterPro" id="IPR015890">
    <property type="entry name" value="Chorismate_C"/>
</dbReference>
<dbReference type="EMBL" id="JALBUT010000001">
    <property type="protein sequence ID" value="MDX8414826.1"/>
    <property type="molecule type" value="Genomic_DNA"/>
</dbReference>
<dbReference type="RefSeq" id="WP_370396272.1">
    <property type="nucleotide sequence ID" value="NZ_JALBUT010000001.1"/>
</dbReference>
<organism evidence="2 3">
    <name type="scientific">Intestinicryptomonas porci</name>
    <dbReference type="NCBI Taxonomy" id="2926320"/>
    <lineage>
        <taxon>Bacteria</taxon>
        <taxon>Pseudomonadati</taxon>
        <taxon>Verrucomicrobiota</taxon>
        <taxon>Opitutia</taxon>
        <taxon>Opitutales</taxon>
        <taxon>Intestinicryptomonaceae</taxon>
        <taxon>Intestinicryptomonas</taxon>
    </lineage>
</organism>
<name>A0ABU4WE30_9BACT</name>
<evidence type="ECO:0000259" key="1">
    <source>
        <dbReference type="Pfam" id="PF00425"/>
    </source>
</evidence>
<dbReference type="PANTHER" id="PTHR11236:SF50">
    <property type="entry name" value="AMINODEOXYCHORISMATE SYNTHASE COMPONENT 1"/>
    <property type="match status" value="1"/>
</dbReference>
<sequence length="522" mass="59212">MFISAQCAFEKADKCFEKKRPFFFAFDYELKNAIFLEEKDFENTRVKFKVGKFSNYAPRACHFKFPQIHPIPISFKSYQKKFDAVKESIMRGDSFLANLTIKTPIFSEASLREIFESAQAKYILFVSGKFLSFSPETFVKTNDGKIFSNPMKGTASLSEKNSAKNLENSEKEIREHNTIVDLIRNDLNFAATGVRLNKFRYAEEIKRLGALNLLQTSSEICGNICKKKFSEIIKPMLPAGSISGAPKTKTVEILKKAEGENRNFYTGIFGMFDGENLDSAVAIRFIEQEKGKLFFRSGGGITSQSSAKSEYEEAIEKIYIPCEKNVFLETIKLKNGEIFNLEAHRKRFQKTLAKFYPESGLEFPNLQKLSDENPCGLFKIRVLYSDKIEKIEVLPYSPKKISSLKIVNLKGAKYSHKSANRAPLDFALSQKGAASDVIICKNGKVCDSSYANIAFKKNGKFYTPKTFLLNGTKRQKLIKDGILEVRDISIPDIKNYERAVFINSMLDPHDDVGTNVENIIFD</sequence>
<dbReference type="InterPro" id="IPR019999">
    <property type="entry name" value="Anth_synth_I-like"/>
</dbReference>
<keyword evidence="2" id="KW-0032">Aminotransferase</keyword>
<accession>A0ABU4WE30</accession>
<dbReference type="PANTHER" id="PTHR11236">
    <property type="entry name" value="AMINOBENZOATE/ANTHRANILATE SYNTHASE"/>
    <property type="match status" value="1"/>
</dbReference>
<keyword evidence="2" id="KW-0808">Transferase</keyword>
<gene>
    <name evidence="2" type="ORF">MOX91_01315</name>
</gene>
<dbReference type="SUPFAM" id="SSF56322">
    <property type="entry name" value="ADC synthase"/>
    <property type="match status" value="1"/>
</dbReference>
<dbReference type="InterPro" id="IPR001544">
    <property type="entry name" value="Aminotrans_IV"/>
</dbReference>
<dbReference type="Gene3D" id="3.60.120.10">
    <property type="entry name" value="Anthranilate synthase"/>
    <property type="match status" value="1"/>
</dbReference>
<protein>
    <submittedName>
        <fullName evidence="2">Aminodeoxychorismate synthase component I</fullName>
        <ecNumber evidence="2">2.6.1.85</ecNumber>
    </submittedName>
</protein>